<reference evidence="2" key="1">
    <citation type="submission" date="2014-09" db="EMBL/GenBank/DDBJ databases">
        <authorList>
            <person name="Magalhaes I.L.F."/>
            <person name="Oliveira U."/>
            <person name="Santos F.R."/>
            <person name="Vidigal T.H.D.A."/>
            <person name="Brescovit A.D."/>
            <person name="Santos A.J."/>
        </authorList>
    </citation>
    <scope>NUCLEOTIDE SEQUENCE</scope>
    <source>
        <tissue evidence="2">Shoot tissue taken approximately 20 cm above the soil surface</tissue>
    </source>
</reference>
<dbReference type="EMBL" id="GBRH01197517">
    <property type="protein sequence ID" value="JAE00379.1"/>
    <property type="molecule type" value="Transcribed_RNA"/>
</dbReference>
<sequence length="52" mass="5870">MVASRMLAHRSSSSCTTNSRELDFVIRDWILLVLCLASFPYVYVCTVISTGR</sequence>
<name>A0A0A9EMZ1_ARUDO</name>
<accession>A0A0A9EMZ1</accession>
<evidence type="ECO:0000256" key="1">
    <source>
        <dbReference type="SAM" id="Phobius"/>
    </source>
</evidence>
<evidence type="ECO:0000313" key="2">
    <source>
        <dbReference type="EMBL" id="JAE00379.1"/>
    </source>
</evidence>
<dbReference type="AlphaFoldDB" id="A0A0A9EMZ1"/>
<organism evidence="2">
    <name type="scientific">Arundo donax</name>
    <name type="common">Giant reed</name>
    <name type="synonym">Donax arundinaceus</name>
    <dbReference type="NCBI Taxonomy" id="35708"/>
    <lineage>
        <taxon>Eukaryota</taxon>
        <taxon>Viridiplantae</taxon>
        <taxon>Streptophyta</taxon>
        <taxon>Embryophyta</taxon>
        <taxon>Tracheophyta</taxon>
        <taxon>Spermatophyta</taxon>
        <taxon>Magnoliopsida</taxon>
        <taxon>Liliopsida</taxon>
        <taxon>Poales</taxon>
        <taxon>Poaceae</taxon>
        <taxon>PACMAD clade</taxon>
        <taxon>Arundinoideae</taxon>
        <taxon>Arundineae</taxon>
        <taxon>Arundo</taxon>
    </lineage>
</organism>
<keyword evidence="1" id="KW-0812">Transmembrane</keyword>
<feature type="transmembrane region" description="Helical" evidence="1">
    <location>
        <begin position="29"/>
        <end position="48"/>
    </location>
</feature>
<proteinExistence type="predicted"/>
<keyword evidence="1" id="KW-1133">Transmembrane helix</keyword>
<protein>
    <submittedName>
        <fullName evidence="2">Uncharacterized protein</fullName>
    </submittedName>
</protein>
<keyword evidence="1" id="KW-0472">Membrane</keyword>
<reference evidence="2" key="2">
    <citation type="journal article" date="2015" name="Data Brief">
        <title>Shoot transcriptome of the giant reed, Arundo donax.</title>
        <authorList>
            <person name="Barrero R.A."/>
            <person name="Guerrero F.D."/>
            <person name="Moolhuijzen P."/>
            <person name="Goolsby J.A."/>
            <person name="Tidwell J."/>
            <person name="Bellgard S.E."/>
            <person name="Bellgard M.I."/>
        </authorList>
    </citation>
    <scope>NUCLEOTIDE SEQUENCE</scope>
    <source>
        <tissue evidence="2">Shoot tissue taken approximately 20 cm above the soil surface</tissue>
    </source>
</reference>